<keyword evidence="5" id="KW-0449">Lipoprotein</keyword>
<dbReference type="PRINTS" id="PR01021">
    <property type="entry name" value="OMPADOMAIN"/>
</dbReference>
<evidence type="ECO:0000256" key="3">
    <source>
        <dbReference type="ARBA" id="ARBA00023237"/>
    </source>
</evidence>
<protein>
    <submittedName>
        <fullName evidence="5">Putative lipoprotein YiaD</fullName>
    </submittedName>
</protein>
<evidence type="ECO:0000313" key="5">
    <source>
        <dbReference type="EMBL" id="MPM47330.1"/>
    </source>
</evidence>
<dbReference type="SUPFAM" id="SSF103088">
    <property type="entry name" value="OmpA-like"/>
    <property type="match status" value="1"/>
</dbReference>
<dbReference type="PANTHER" id="PTHR30329">
    <property type="entry name" value="STATOR ELEMENT OF FLAGELLAR MOTOR COMPLEX"/>
    <property type="match status" value="1"/>
</dbReference>
<gene>
    <name evidence="5" type="primary">yiaD_5</name>
    <name evidence="5" type="ORF">SDC9_94039</name>
</gene>
<keyword evidence="3" id="KW-0998">Cell outer membrane</keyword>
<accession>A0A645A295</accession>
<comment type="subcellular location">
    <subcellularLocation>
        <location evidence="1">Cell outer membrane</location>
    </subcellularLocation>
</comment>
<sequence>MAVPKPVAPIAKDWVIYFDFDDDTIRPQDAATLDDVVKTFKENPQATVALVGHTDAIGADDYNMDLSWRRVWSAQNYLLTNGIPDGAMTVAANGEGTPATSNDTDDGRSLNRRVTISLRKS</sequence>
<name>A0A645A295_9ZZZZ</name>
<dbReference type="AlphaFoldDB" id="A0A645A295"/>
<dbReference type="EMBL" id="VSSQ01011638">
    <property type="protein sequence ID" value="MPM47330.1"/>
    <property type="molecule type" value="Genomic_DNA"/>
</dbReference>
<reference evidence="5" key="1">
    <citation type="submission" date="2019-08" db="EMBL/GenBank/DDBJ databases">
        <authorList>
            <person name="Kucharzyk K."/>
            <person name="Murdoch R.W."/>
            <person name="Higgins S."/>
            <person name="Loffler F."/>
        </authorList>
    </citation>
    <scope>NUCLEOTIDE SEQUENCE</scope>
</reference>
<evidence type="ECO:0000256" key="1">
    <source>
        <dbReference type="ARBA" id="ARBA00004442"/>
    </source>
</evidence>
<dbReference type="InterPro" id="IPR006665">
    <property type="entry name" value="OmpA-like"/>
</dbReference>
<dbReference type="PROSITE" id="PS51123">
    <property type="entry name" value="OMPA_2"/>
    <property type="match status" value="1"/>
</dbReference>
<organism evidence="5">
    <name type="scientific">bioreactor metagenome</name>
    <dbReference type="NCBI Taxonomy" id="1076179"/>
    <lineage>
        <taxon>unclassified sequences</taxon>
        <taxon>metagenomes</taxon>
        <taxon>ecological metagenomes</taxon>
    </lineage>
</organism>
<dbReference type="CDD" id="cd07185">
    <property type="entry name" value="OmpA_C-like"/>
    <property type="match status" value="1"/>
</dbReference>
<evidence type="ECO:0000259" key="4">
    <source>
        <dbReference type="PROSITE" id="PS51123"/>
    </source>
</evidence>
<keyword evidence="2" id="KW-0472">Membrane</keyword>
<dbReference type="Gene3D" id="3.30.1330.60">
    <property type="entry name" value="OmpA-like domain"/>
    <property type="match status" value="1"/>
</dbReference>
<dbReference type="InterPro" id="IPR050330">
    <property type="entry name" value="Bact_OuterMem_StrucFunc"/>
</dbReference>
<proteinExistence type="predicted"/>
<feature type="domain" description="OmpA-like" evidence="4">
    <location>
        <begin position="12"/>
        <end position="121"/>
    </location>
</feature>
<dbReference type="PANTHER" id="PTHR30329:SF21">
    <property type="entry name" value="LIPOPROTEIN YIAD-RELATED"/>
    <property type="match status" value="1"/>
</dbReference>
<dbReference type="InterPro" id="IPR036737">
    <property type="entry name" value="OmpA-like_sf"/>
</dbReference>
<dbReference type="GO" id="GO:0009279">
    <property type="term" value="C:cell outer membrane"/>
    <property type="evidence" value="ECO:0007669"/>
    <property type="project" value="UniProtKB-SubCell"/>
</dbReference>
<comment type="caution">
    <text evidence="5">The sequence shown here is derived from an EMBL/GenBank/DDBJ whole genome shotgun (WGS) entry which is preliminary data.</text>
</comment>
<dbReference type="Pfam" id="PF00691">
    <property type="entry name" value="OmpA"/>
    <property type="match status" value="1"/>
</dbReference>
<evidence type="ECO:0000256" key="2">
    <source>
        <dbReference type="ARBA" id="ARBA00023136"/>
    </source>
</evidence>
<dbReference type="InterPro" id="IPR006664">
    <property type="entry name" value="OMP_bac"/>
</dbReference>